<dbReference type="EMBL" id="KR187111">
    <property type="protein sequence ID" value="ALF44641.1"/>
    <property type="molecule type" value="Genomic_DNA"/>
</dbReference>
<sequence>MSILWNGVVIEITKTTNNKLYQAPQLDRTFCIYYKLL</sequence>
<dbReference type="AlphaFoldDB" id="A0A0N9EG23"/>
<protein>
    <submittedName>
        <fullName evidence="1">Uncharacterized protein</fullName>
    </submittedName>
</protein>
<proteinExistence type="predicted"/>
<accession>A0A0N9EG23</accession>
<evidence type="ECO:0000313" key="1">
    <source>
        <dbReference type="EMBL" id="ALF44641.1"/>
    </source>
</evidence>
<name>A0A0N9EG23_STAAU</name>
<reference evidence="1" key="1">
    <citation type="journal article" date="2015" name="Antimicrob. Agents Chemother.">
        <title>Novel Type XII Staphylococcal Cassette Chromosome mec Harboring a New Cassette Chromosome Recombinase, CcrC2.</title>
        <authorList>
            <person name="Wu Z."/>
            <person name="Li F."/>
            <person name="Liu D."/>
            <person name="Xue H."/>
            <person name="Zhao X."/>
        </authorList>
    </citation>
    <scope>NUCLEOTIDE SEQUENCE</scope>
    <source>
        <strain evidence="1">BA01611</strain>
    </source>
</reference>
<organism evidence="1">
    <name type="scientific">Staphylococcus aureus</name>
    <dbReference type="NCBI Taxonomy" id="1280"/>
    <lineage>
        <taxon>Bacteria</taxon>
        <taxon>Bacillati</taxon>
        <taxon>Bacillota</taxon>
        <taxon>Bacilli</taxon>
        <taxon>Bacillales</taxon>
        <taxon>Staphylococcaceae</taxon>
        <taxon>Staphylococcus</taxon>
    </lineage>
</organism>